<comment type="caution">
    <text evidence="1">The sequence shown here is derived from an EMBL/GenBank/DDBJ whole genome shotgun (WGS) entry which is preliminary data.</text>
</comment>
<protein>
    <submittedName>
        <fullName evidence="1">Isoleucyl-tRNA synthetase domain protein</fullName>
        <ecNumber evidence="1">6.1.1.5</ecNumber>
    </submittedName>
</protein>
<keyword evidence="1" id="KW-0436">Ligase</keyword>
<dbReference type="Pfam" id="PF19302">
    <property type="entry name" value="DUF5915"/>
    <property type="match status" value="1"/>
</dbReference>
<accession>A0ABN0R1A1</accession>
<reference evidence="1 2" key="1">
    <citation type="submission" date="2014-01" db="EMBL/GenBank/DDBJ databases">
        <authorList>
            <person name="Dobos K."/>
            <person name="Lenaerts A."/>
            <person name="Ordway D."/>
            <person name="DeGroote M.A."/>
            <person name="Parker T."/>
            <person name="Sizemore C."/>
            <person name="Tallon L.J."/>
            <person name="Sadzewicz L.K."/>
            <person name="Sengamalay N."/>
            <person name="Fraser C.M."/>
            <person name="Hine E."/>
            <person name="Shefchek K.A."/>
            <person name="Das S.P."/>
            <person name="Tettelin H."/>
        </authorList>
    </citation>
    <scope>NUCLEOTIDE SEQUENCE [LARGE SCALE GENOMIC DNA]</scope>
    <source>
        <strain evidence="1 2">Harvey</strain>
    </source>
</reference>
<dbReference type="GO" id="GO:0004822">
    <property type="term" value="F:isoleucine-tRNA ligase activity"/>
    <property type="evidence" value="ECO:0007669"/>
    <property type="project" value="UniProtKB-EC"/>
</dbReference>
<evidence type="ECO:0000313" key="1">
    <source>
        <dbReference type="EMBL" id="EUA90886.1"/>
    </source>
</evidence>
<sequence>MQAAIKAVKAGEGVVNSDGILTAGPAVLQPEEYSSRLVAADPEFTAALPSGAGLVVLDGTVTPELEAEGWAKDRIRELQELRKSTGLDVSDRIQVLISVPGSAPSGRALTAI</sequence>
<organism evidence="1 2">
    <name type="scientific">Mycobacterium ulcerans str. Harvey</name>
    <dbReference type="NCBI Taxonomy" id="1299332"/>
    <lineage>
        <taxon>Bacteria</taxon>
        <taxon>Bacillati</taxon>
        <taxon>Actinomycetota</taxon>
        <taxon>Actinomycetes</taxon>
        <taxon>Mycobacteriales</taxon>
        <taxon>Mycobacteriaceae</taxon>
        <taxon>Mycobacterium</taxon>
        <taxon>Mycobacterium ulcerans group</taxon>
    </lineage>
</organism>
<dbReference type="EMBL" id="JAOL01000097">
    <property type="protein sequence ID" value="EUA90886.1"/>
    <property type="molecule type" value="Genomic_DNA"/>
</dbReference>
<gene>
    <name evidence="1" type="ORF">I551_2460</name>
</gene>
<dbReference type="Proteomes" id="UP000020681">
    <property type="component" value="Unassembled WGS sequence"/>
</dbReference>
<dbReference type="EC" id="6.1.1.5" evidence="1"/>
<keyword evidence="2" id="KW-1185">Reference proteome</keyword>
<proteinExistence type="predicted"/>
<name>A0ABN0R1A1_MYCUL</name>
<evidence type="ECO:0000313" key="2">
    <source>
        <dbReference type="Proteomes" id="UP000020681"/>
    </source>
</evidence>